<reference evidence="5 6" key="1">
    <citation type="submission" date="2020-10" db="EMBL/GenBank/DDBJ databases">
        <title>Trueperella pecoris sp. nov. isolated from bovine and porcine specimens.</title>
        <authorList>
            <person name="Schoenecker L."/>
            <person name="Schnydrig P."/>
            <person name="Brodard I."/>
            <person name="Thomann A."/>
            <person name="Hemphill A."/>
            <person name="Rodriguez-Campos S."/>
            <person name="Perreten V."/>
            <person name="Jores J."/>
            <person name="Kittl S."/>
        </authorList>
    </citation>
    <scope>NUCLEOTIDE SEQUENCE [LARGE SCALE GENOMIC DNA]</scope>
    <source>
        <strain evidence="5 6">19OD0592</strain>
    </source>
</reference>
<dbReference type="GO" id="GO:0016787">
    <property type="term" value="F:hydrolase activity"/>
    <property type="evidence" value="ECO:0007669"/>
    <property type="project" value="UniProtKB-KW"/>
</dbReference>
<dbReference type="InterPro" id="IPR042002">
    <property type="entry name" value="Sortase_C"/>
</dbReference>
<keyword evidence="4" id="KW-0812">Transmembrane</keyword>
<feature type="compositionally biased region" description="Basic and acidic residues" evidence="3">
    <location>
        <begin position="285"/>
        <end position="294"/>
    </location>
</feature>
<feature type="active site" description="Proton donor/acceptor" evidence="2">
    <location>
        <position position="156"/>
    </location>
</feature>
<keyword evidence="4" id="KW-0472">Membrane</keyword>
<gene>
    <name evidence="5" type="ORF">INS90_09990</name>
</gene>
<proteinExistence type="predicted"/>
<accession>A0A7M1QZX1</accession>
<evidence type="ECO:0000256" key="3">
    <source>
        <dbReference type="SAM" id="MobiDB-lite"/>
    </source>
</evidence>
<dbReference type="EMBL" id="CP063212">
    <property type="protein sequence ID" value="QOR47560.1"/>
    <property type="molecule type" value="Genomic_DNA"/>
</dbReference>
<feature type="region of interest" description="Disordered" evidence="3">
    <location>
        <begin position="284"/>
        <end position="319"/>
    </location>
</feature>
<organism evidence="5 6">
    <name type="scientific">Trueperella pecoris</name>
    <dbReference type="NCBI Taxonomy" id="2733571"/>
    <lineage>
        <taxon>Bacteria</taxon>
        <taxon>Bacillati</taxon>
        <taxon>Actinomycetota</taxon>
        <taxon>Actinomycetes</taxon>
        <taxon>Actinomycetales</taxon>
        <taxon>Actinomycetaceae</taxon>
        <taxon>Trueperella</taxon>
    </lineage>
</organism>
<protein>
    <submittedName>
        <fullName evidence="5">Class C sortase</fullName>
    </submittedName>
</protein>
<dbReference type="Pfam" id="PF04203">
    <property type="entry name" value="Sortase"/>
    <property type="match status" value="1"/>
</dbReference>
<dbReference type="NCBIfam" id="TIGR01076">
    <property type="entry name" value="sortase_fam"/>
    <property type="match status" value="1"/>
</dbReference>
<feature type="transmembrane region" description="Helical" evidence="4">
    <location>
        <begin position="12"/>
        <end position="30"/>
    </location>
</feature>
<feature type="compositionally biased region" description="Gly residues" evidence="3">
    <location>
        <begin position="298"/>
        <end position="316"/>
    </location>
</feature>
<feature type="transmembrane region" description="Helical" evidence="4">
    <location>
        <begin position="256"/>
        <end position="277"/>
    </location>
</feature>
<dbReference type="NCBIfam" id="NF033745">
    <property type="entry name" value="class_C_sortase"/>
    <property type="match status" value="1"/>
</dbReference>
<evidence type="ECO:0000256" key="4">
    <source>
        <dbReference type="SAM" id="Phobius"/>
    </source>
</evidence>
<evidence type="ECO:0000313" key="6">
    <source>
        <dbReference type="Proteomes" id="UP000594961"/>
    </source>
</evidence>
<dbReference type="InterPro" id="IPR023365">
    <property type="entry name" value="Sortase_dom-sf"/>
</dbReference>
<evidence type="ECO:0000256" key="2">
    <source>
        <dbReference type="PIRSR" id="PIRSR605754-1"/>
    </source>
</evidence>
<evidence type="ECO:0000256" key="1">
    <source>
        <dbReference type="ARBA" id="ARBA00022801"/>
    </source>
</evidence>
<dbReference type="InterPro" id="IPR005754">
    <property type="entry name" value="Sortase"/>
</dbReference>
<keyword evidence="1" id="KW-0378">Hydrolase</keyword>
<keyword evidence="4" id="KW-1133">Transmembrane helix</keyword>
<dbReference type="SUPFAM" id="SSF63817">
    <property type="entry name" value="Sortase"/>
    <property type="match status" value="1"/>
</dbReference>
<feature type="active site" description="Acyl-thioester intermediate" evidence="2">
    <location>
        <position position="218"/>
    </location>
</feature>
<dbReference type="Proteomes" id="UP000594961">
    <property type="component" value="Chromosome"/>
</dbReference>
<evidence type="ECO:0000313" key="5">
    <source>
        <dbReference type="EMBL" id="QOR47560.1"/>
    </source>
</evidence>
<dbReference type="AlphaFoldDB" id="A0A7M1QZX1"/>
<dbReference type="RefSeq" id="WP_197552853.1">
    <property type="nucleotide sequence ID" value="NZ_CP063212.1"/>
</dbReference>
<name>A0A7M1QZX1_9ACTO</name>
<dbReference type="CDD" id="cd05827">
    <property type="entry name" value="Sortase_C"/>
    <property type="match status" value="1"/>
</dbReference>
<dbReference type="Gene3D" id="2.40.260.10">
    <property type="entry name" value="Sortase"/>
    <property type="match status" value="1"/>
</dbReference>
<sequence>MRERTSSRKEATIALVVVFLGILSLLYPIVSTHYNNYRQHQFAAQYGNTLQKIDDSDRAAALSSAREYNKKLPGVPILDPWLTQVANPASRAYTEYQEQLSLTGDIIARVRVPSADIDLPVRHDTTPDIIDKGVGHLYGTSLPVGGEGTHAVLTSHTGLSNATLFDNLTKVVEGDLIFVDVLGETLAYKVDQIKVVLPDDIGDLAAEPGRDLLTLFTCTPYSVNTHRLLVRGERVTLADDAVAALSAEPSVFVMQGWMWGLLAVSTIAIALFIAMLVHAKRKRKKDEDPEKPVLDGDSPGGGGADGVAPGGVGPGGVSPDADVLDGIIFADPAARRGQPRHRR</sequence>